<sequence length="235" mass="24493">MKKKLVAIVSAAVLAIMGIIALVNYANGADERAFDGAQLVEVLVVKDEIPAETPASRITTAVELKKVPVSVRAEGALTSLDSVRSLSTNVSLKPGEQLLKARFGALTGKDGKSSSLPAGMQEVSISLSAPRMPTGTIKAGDRVGLVVSYAKQGNDGGYTNVIKNNLLVTRVSQSALGKVGADEAGVPSLVTFAVDPLDAERIVNAAEFGKVWLTLQNSQTDTSGSKMIESKDVVK</sequence>
<dbReference type="RefSeq" id="WP_309967238.1">
    <property type="nucleotide sequence ID" value="NZ_JAVDWH010000001.1"/>
</dbReference>
<gene>
    <name evidence="2" type="ORF">J2X11_000911</name>
</gene>
<dbReference type="Proteomes" id="UP001257739">
    <property type="component" value="Unassembled WGS sequence"/>
</dbReference>
<protein>
    <submittedName>
        <fullName evidence="2">Pilus assembly protein CpaB</fullName>
    </submittedName>
</protein>
<dbReference type="InterPro" id="IPR031571">
    <property type="entry name" value="RcpC_dom"/>
</dbReference>
<dbReference type="Pfam" id="PF16976">
    <property type="entry name" value="RcpC"/>
    <property type="match status" value="1"/>
</dbReference>
<reference evidence="2 3" key="1">
    <citation type="submission" date="2023-07" db="EMBL/GenBank/DDBJ databases">
        <title>Sorghum-associated microbial communities from plants grown in Nebraska, USA.</title>
        <authorList>
            <person name="Schachtman D."/>
        </authorList>
    </citation>
    <scope>NUCLEOTIDE SEQUENCE [LARGE SCALE GENOMIC DNA]</scope>
    <source>
        <strain evidence="2 3">BE248</strain>
    </source>
</reference>
<organism evidence="2 3">
    <name type="scientific">Aeromicrobium panaciterrae</name>
    <dbReference type="NCBI Taxonomy" id="363861"/>
    <lineage>
        <taxon>Bacteria</taxon>
        <taxon>Bacillati</taxon>
        <taxon>Actinomycetota</taxon>
        <taxon>Actinomycetes</taxon>
        <taxon>Propionibacteriales</taxon>
        <taxon>Nocardioidaceae</taxon>
        <taxon>Aeromicrobium</taxon>
    </lineage>
</organism>
<feature type="domain" description="Flp pilus assembly protein RcpC/CpaB" evidence="1">
    <location>
        <begin position="113"/>
        <end position="215"/>
    </location>
</feature>
<comment type="caution">
    <text evidence="2">The sequence shown here is derived from an EMBL/GenBank/DDBJ whole genome shotgun (WGS) entry which is preliminary data.</text>
</comment>
<proteinExistence type="predicted"/>
<accession>A0ABU1ULL2</accession>
<dbReference type="EMBL" id="JAVDWH010000001">
    <property type="protein sequence ID" value="MDR7086072.1"/>
    <property type="molecule type" value="Genomic_DNA"/>
</dbReference>
<evidence type="ECO:0000259" key="1">
    <source>
        <dbReference type="Pfam" id="PF16976"/>
    </source>
</evidence>
<keyword evidence="3" id="KW-1185">Reference proteome</keyword>
<evidence type="ECO:0000313" key="3">
    <source>
        <dbReference type="Proteomes" id="UP001257739"/>
    </source>
</evidence>
<evidence type="ECO:0000313" key="2">
    <source>
        <dbReference type="EMBL" id="MDR7086072.1"/>
    </source>
</evidence>
<dbReference type="CDD" id="cd11614">
    <property type="entry name" value="SAF_CpaB_FlgA_like"/>
    <property type="match status" value="1"/>
</dbReference>
<name>A0ABU1ULL2_9ACTN</name>